<accession>A0A8S1GME8</accession>
<proteinExistence type="inferred from homology"/>
<comment type="similarity">
    <text evidence="1">Belongs to the stanniocalcin family.</text>
</comment>
<feature type="signal peptide" evidence="5">
    <location>
        <begin position="1"/>
        <end position="28"/>
    </location>
</feature>
<dbReference type="Proteomes" id="UP000835052">
    <property type="component" value="Unassembled WGS sequence"/>
</dbReference>
<dbReference type="EMBL" id="CAJGYM010000001">
    <property type="protein sequence ID" value="CAD6184216.1"/>
    <property type="molecule type" value="Genomic_DNA"/>
</dbReference>
<evidence type="ECO:0000313" key="7">
    <source>
        <dbReference type="Proteomes" id="UP000835052"/>
    </source>
</evidence>
<comment type="caution">
    <text evidence="6">The sequence shown here is derived from an EMBL/GenBank/DDBJ whole genome shotgun (WGS) entry which is preliminary data.</text>
</comment>
<sequence>MKFLKFLKFAHLCIVFSIFQSLTTWAPAESLCKDYLDLEERLGCGEDGYLMHYGYKNCLIFTNEDVRKKFSDVGRTFVDCCRNCLMADIHKITEKERDCEKIRVAAFKSHVTCYLQCDFCEVCRSQKLSLLGSYDWRDFFSVLAAKQIVSIVRACGLFHCFF</sequence>
<feature type="chain" id="PRO_5035826545" evidence="5">
    <location>
        <begin position="29"/>
        <end position="162"/>
    </location>
</feature>
<dbReference type="PANTHER" id="PTHR11245:SF6">
    <property type="entry name" value="DUF19 DOMAIN-CONTAINING PROTEIN"/>
    <property type="match status" value="1"/>
</dbReference>
<dbReference type="AlphaFoldDB" id="A0A8S1GME8"/>
<evidence type="ECO:0000313" key="6">
    <source>
        <dbReference type="EMBL" id="CAD6184216.1"/>
    </source>
</evidence>
<keyword evidence="7" id="KW-1185">Reference proteome</keyword>
<keyword evidence="3" id="KW-0372">Hormone</keyword>
<evidence type="ECO:0000256" key="3">
    <source>
        <dbReference type="ARBA" id="ARBA00022702"/>
    </source>
</evidence>
<dbReference type="GO" id="GO:0006874">
    <property type="term" value="P:intracellular calcium ion homeostasis"/>
    <property type="evidence" value="ECO:0007669"/>
    <property type="project" value="TreeGrafter"/>
</dbReference>
<organism evidence="6 7">
    <name type="scientific">Caenorhabditis auriculariae</name>
    <dbReference type="NCBI Taxonomy" id="2777116"/>
    <lineage>
        <taxon>Eukaryota</taxon>
        <taxon>Metazoa</taxon>
        <taxon>Ecdysozoa</taxon>
        <taxon>Nematoda</taxon>
        <taxon>Chromadorea</taxon>
        <taxon>Rhabditida</taxon>
        <taxon>Rhabditina</taxon>
        <taxon>Rhabditomorpha</taxon>
        <taxon>Rhabditoidea</taxon>
        <taxon>Rhabditidae</taxon>
        <taxon>Peloderinae</taxon>
        <taxon>Caenorhabditis</taxon>
    </lineage>
</organism>
<reference evidence="6" key="1">
    <citation type="submission" date="2020-10" db="EMBL/GenBank/DDBJ databases">
        <authorList>
            <person name="Kikuchi T."/>
        </authorList>
    </citation>
    <scope>NUCLEOTIDE SEQUENCE</scope>
    <source>
        <strain evidence="6">NKZ352</strain>
    </source>
</reference>
<evidence type="ECO:0000256" key="1">
    <source>
        <dbReference type="ARBA" id="ARBA00008693"/>
    </source>
</evidence>
<name>A0A8S1GME8_9PELO</name>
<dbReference type="GO" id="GO:0005179">
    <property type="term" value="F:hormone activity"/>
    <property type="evidence" value="ECO:0007669"/>
    <property type="project" value="UniProtKB-KW"/>
</dbReference>
<keyword evidence="5" id="KW-0732">Signal</keyword>
<dbReference type="PANTHER" id="PTHR11245">
    <property type="entry name" value="STANNIOCALCIN"/>
    <property type="match status" value="1"/>
</dbReference>
<evidence type="ECO:0000256" key="2">
    <source>
        <dbReference type="ARBA" id="ARBA00011748"/>
    </source>
</evidence>
<keyword evidence="4" id="KW-1015">Disulfide bond</keyword>
<dbReference type="OrthoDB" id="9970481at2759"/>
<gene>
    <name evidence="6" type="ORF">CAUJ_LOCUS135</name>
</gene>
<dbReference type="InterPro" id="IPR004978">
    <property type="entry name" value="Stanniocalcin"/>
</dbReference>
<dbReference type="GO" id="GO:0005615">
    <property type="term" value="C:extracellular space"/>
    <property type="evidence" value="ECO:0007669"/>
    <property type="project" value="TreeGrafter"/>
</dbReference>
<evidence type="ECO:0000256" key="4">
    <source>
        <dbReference type="ARBA" id="ARBA00023157"/>
    </source>
</evidence>
<protein>
    <submittedName>
        <fullName evidence="6">Uncharacterized protein</fullName>
    </submittedName>
</protein>
<comment type="subunit">
    <text evidence="2">Homodimer; disulfide-linked.</text>
</comment>
<evidence type="ECO:0000256" key="5">
    <source>
        <dbReference type="SAM" id="SignalP"/>
    </source>
</evidence>